<reference evidence="2" key="1">
    <citation type="submission" date="2024-04" db="EMBL/GenBank/DDBJ databases">
        <authorList>
            <person name="Shaw F."/>
            <person name="Minotto A."/>
        </authorList>
    </citation>
    <scope>NUCLEOTIDE SEQUENCE [LARGE SCALE GENOMIC DNA]</scope>
</reference>
<dbReference type="Proteomes" id="UP001497453">
    <property type="component" value="Chromosome 8"/>
</dbReference>
<sequence>MHNFQACMLSTHFSMTSICSRGFCPTCSVCEIELDRLFDRSPIDASSRSPAPLPFLTRLSTIRQQGRRLAVDSIHSTLCLATMPRSNQDNNPAAAHQTKFRVVPKKSYSERMSETRAEIRRIMKEALREITGDQNAAMRWPSYWKDIVVKYKVVIEGWPHNEVPFRNLSDVSNLQRLELLLKGWQEKTIYFRRISDAEFAAMSAQQETYGEQEA</sequence>
<keyword evidence="2" id="KW-1185">Reference proteome</keyword>
<accession>A0ABP1E2V9</accession>
<gene>
    <name evidence="1" type="ORF">GFSPODELE1_LOCUS9755</name>
</gene>
<dbReference type="EMBL" id="OZ037951">
    <property type="protein sequence ID" value="CAL1714406.1"/>
    <property type="molecule type" value="Genomic_DNA"/>
</dbReference>
<name>A0ABP1E2V9_9APHY</name>
<evidence type="ECO:0000313" key="1">
    <source>
        <dbReference type="EMBL" id="CAL1714406.1"/>
    </source>
</evidence>
<evidence type="ECO:0000313" key="2">
    <source>
        <dbReference type="Proteomes" id="UP001497453"/>
    </source>
</evidence>
<organism evidence="1 2">
    <name type="scientific">Somion occarium</name>
    <dbReference type="NCBI Taxonomy" id="3059160"/>
    <lineage>
        <taxon>Eukaryota</taxon>
        <taxon>Fungi</taxon>
        <taxon>Dikarya</taxon>
        <taxon>Basidiomycota</taxon>
        <taxon>Agaricomycotina</taxon>
        <taxon>Agaricomycetes</taxon>
        <taxon>Polyporales</taxon>
        <taxon>Cerrenaceae</taxon>
        <taxon>Somion</taxon>
    </lineage>
</organism>
<proteinExistence type="predicted"/>
<protein>
    <submittedName>
        <fullName evidence="1">Uncharacterized protein</fullName>
    </submittedName>
</protein>